<dbReference type="SUPFAM" id="SSF54001">
    <property type="entry name" value="Cysteine proteinases"/>
    <property type="match status" value="1"/>
</dbReference>
<evidence type="ECO:0000313" key="5">
    <source>
        <dbReference type="Proteomes" id="UP000722125"/>
    </source>
</evidence>
<feature type="transmembrane region" description="Helical" evidence="2">
    <location>
        <begin position="209"/>
        <end position="230"/>
    </location>
</feature>
<keyword evidence="5" id="KW-1185">Reference proteome</keyword>
<dbReference type="PANTHER" id="PTHR42736:SF1">
    <property type="entry name" value="PROTEIN-GLUTAMINE GAMMA-GLUTAMYLTRANSFERASE"/>
    <property type="match status" value="1"/>
</dbReference>
<keyword evidence="2" id="KW-1133">Transmembrane helix</keyword>
<feature type="compositionally biased region" description="Pro residues" evidence="1">
    <location>
        <begin position="566"/>
        <end position="576"/>
    </location>
</feature>
<feature type="transmembrane region" description="Helical" evidence="2">
    <location>
        <begin position="599"/>
        <end position="628"/>
    </location>
</feature>
<feature type="transmembrane region" description="Helical" evidence="2">
    <location>
        <begin position="12"/>
        <end position="32"/>
    </location>
</feature>
<protein>
    <submittedName>
        <fullName evidence="4">Transglutaminase-like domain-containing protein</fullName>
    </submittedName>
</protein>
<feature type="transmembrane region" description="Helical" evidence="2">
    <location>
        <begin position="178"/>
        <end position="197"/>
    </location>
</feature>
<evidence type="ECO:0000256" key="1">
    <source>
        <dbReference type="SAM" id="MobiDB-lite"/>
    </source>
</evidence>
<feature type="transmembrane region" description="Helical" evidence="2">
    <location>
        <begin position="153"/>
        <end position="172"/>
    </location>
</feature>
<feature type="domain" description="Transglutaminase-like" evidence="3">
    <location>
        <begin position="472"/>
        <end position="544"/>
    </location>
</feature>
<reference evidence="4 5" key="1">
    <citation type="submission" date="2021-05" db="EMBL/GenBank/DDBJ databases">
        <title>Description of Cellulomonas sp. DKR-3 sp. nov.</title>
        <authorList>
            <person name="Dahal R.H."/>
            <person name="Chaudhary D.K."/>
        </authorList>
    </citation>
    <scope>NUCLEOTIDE SEQUENCE [LARGE SCALE GENOMIC DNA]</scope>
    <source>
        <strain evidence="4 5">DKR-3</strain>
    </source>
</reference>
<dbReference type="InterPro" id="IPR002931">
    <property type="entry name" value="Transglutaminase-like"/>
</dbReference>
<dbReference type="Gene3D" id="3.10.620.30">
    <property type="match status" value="1"/>
</dbReference>
<dbReference type="SMART" id="SM00460">
    <property type="entry name" value="TGc"/>
    <property type="match status" value="1"/>
</dbReference>
<organism evidence="4 5">
    <name type="scientific">Cellulomonas fulva</name>
    <dbReference type="NCBI Taxonomy" id="2835530"/>
    <lineage>
        <taxon>Bacteria</taxon>
        <taxon>Bacillati</taxon>
        <taxon>Actinomycetota</taxon>
        <taxon>Actinomycetes</taxon>
        <taxon>Micrococcales</taxon>
        <taxon>Cellulomonadaceae</taxon>
        <taxon>Cellulomonas</taxon>
    </lineage>
</organism>
<gene>
    <name evidence="4" type="ORF">KIN34_10715</name>
</gene>
<accession>A0ABS5U056</accession>
<keyword evidence="2" id="KW-0472">Membrane</keyword>
<dbReference type="Pfam" id="PF01841">
    <property type="entry name" value="Transglut_core"/>
    <property type="match status" value="1"/>
</dbReference>
<dbReference type="Proteomes" id="UP000722125">
    <property type="component" value="Unassembled WGS sequence"/>
</dbReference>
<evidence type="ECO:0000256" key="2">
    <source>
        <dbReference type="SAM" id="Phobius"/>
    </source>
</evidence>
<evidence type="ECO:0000313" key="4">
    <source>
        <dbReference type="EMBL" id="MBT0994756.1"/>
    </source>
</evidence>
<feature type="compositionally biased region" description="Acidic residues" evidence="1">
    <location>
        <begin position="579"/>
        <end position="596"/>
    </location>
</feature>
<dbReference type="RefSeq" id="WP_214350208.1">
    <property type="nucleotide sequence ID" value="NZ_JAHBOH010000001.1"/>
</dbReference>
<feature type="region of interest" description="Disordered" evidence="1">
    <location>
        <begin position="752"/>
        <end position="776"/>
    </location>
</feature>
<keyword evidence="2" id="KW-0812">Transmembrane</keyword>
<feature type="compositionally biased region" description="Basic and acidic residues" evidence="1">
    <location>
        <begin position="544"/>
        <end position="559"/>
    </location>
</feature>
<dbReference type="EMBL" id="JAHBOH010000001">
    <property type="protein sequence ID" value="MBT0994756.1"/>
    <property type="molecule type" value="Genomic_DNA"/>
</dbReference>
<dbReference type="PANTHER" id="PTHR42736">
    <property type="entry name" value="PROTEIN-GLUTAMINE GAMMA-GLUTAMYLTRANSFERASE"/>
    <property type="match status" value="1"/>
</dbReference>
<proteinExistence type="predicted"/>
<evidence type="ECO:0000259" key="3">
    <source>
        <dbReference type="SMART" id="SM00460"/>
    </source>
</evidence>
<name>A0ABS5U056_9CELL</name>
<sequence>MRRPARVRPLGLAAVDALVLVVVLAVVLYPLLDVYGGAVAAPAIAGGLLVGGGLGLVAAWRTWSALSVVAAVVGAYVVLGGPLAVPTTTVAGVVPTGETLVALARGVVSSWSQVVTLQPPVGRGGSVLVAAFVLALAGSSGAVALATRLRAPAASAAALVPVAVLVVVILLGTRAPTVPPVATGVVLAVVLLGWAAWRADRLRARRVVATSVVAVVAVGSGVLGASAVVADQPRYVLRDEIVPPFDPRDYASPLSAFREYLKELDETTLFTVSGLPEGARVRLATMDAYDGVVWNVAGDGGAQSSGEFRRVGGELATSLRGTPAHVDVTVEDLGGVWLPTVGQTTAFAMSSNAVTQQLRFNEATGAAVLTGGLTKGLSYGLDVVVPAVPADDDIGAAEPGSDPQPVALAVPDVVGVTAADVARDAGNPVEVARELSDWLVDEGFYSDGLDEQGGGTGSLSGHGADRIASLLGGDQLVGDGEQYASALALMVREMGLPARVVLGFVPSAEDVAGDEPVQVTGDDVEAWVEVGFEGFGWVPFDATPPRERTPDNTDIEKPTDPQPQVVQPPPPPPGAVTPPDEDDEQPAPEPPSDDDGSAAIWRTVAIVAVSVLVPLLVLALPFVVVGLIKAVRRRRRRNRGDTVTRVAGGWAEVLDTAADLRQPVPDHATRTESAAVLAAAFVGEPSRRRPDVGAEVRELARTADRAVFAPGEPPPEQVDAYWSRVDEAVAAMRRSVGWRRRVRARLSLASVRARRHRTVPASPAGARPGRSRKDSR</sequence>
<dbReference type="InterPro" id="IPR038765">
    <property type="entry name" value="Papain-like_cys_pep_sf"/>
</dbReference>
<feature type="transmembrane region" description="Helical" evidence="2">
    <location>
        <begin position="127"/>
        <end position="146"/>
    </location>
</feature>
<feature type="transmembrane region" description="Helical" evidence="2">
    <location>
        <begin position="38"/>
        <end position="58"/>
    </location>
</feature>
<dbReference type="InterPro" id="IPR052901">
    <property type="entry name" value="Bact_TGase-like"/>
</dbReference>
<comment type="caution">
    <text evidence="4">The sequence shown here is derived from an EMBL/GenBank/DDBJ whole genome shotgun (WGS) entry which is preliminary data.</text>
</comment>
<feature type="transmembrane region" description="Helical" evidence="2">
    <location>
        <begin position="65"/>
        <end position="85"/>
    </location>
</feature>
<feature type="region of interest" description="Disordered" evidence="1">
    <location>
        <begin position="538"/>
        <end position="596"/>
    </location>
</feature>